<sequence length="918" mass="100921">MSSKLSTTVRVRGCEALARKLYHHCRDSRSPYNALTANLGKIRNELGQIDELTSFPYGSDLKLVPSVLRCHTALEKLEVALVSYKCNNQATADPDAVSSFKSILESIDFELVAYVAAETPNKWCGCTLNRSPSQSSSSAWSVNNEPSSTSSQVECRNDWREVCNGATTQLQQSPLSLRSLASTPSWKSHFLELDPLSVPLSDATRLILGANEPNITVAVACADALCMSGMANDKDPPLPCLSSVEVLEPSEKLDGDVSLQRDSVTLDRNLFAKADRRDDATDLEFQNHRREAATGLMARDGTGDADASVQESLFGDASATSTKANLEPRHEEPANTDCAQPVIKYLDLTLQVSRPSTASAGDSDDLYSATPTPKAQHDWMAPSFLPQPLHFAEKHQIRSISVGAGESLRTTPHENESEPPSGITEPARCTQSQDLEGLQGCDRAGSLMKSNSCCALGQDGEATDQGEVREREPLPKVPPQPPPPRYSRLSRPPACAPSSTSTERRRSMETSGAGLPAVPEKSPVQSSPHVSQWVPRKSVDEVLSDRADEPAVQRCRERFIESPEFVGYLSFYGPEGIDGVTSTCLLDSERILLIVHFWNHCHWAQAERHLIGHLESLNARSEDASLRRVQHLLAVCASFQGHWDEALDRFMKVLRAPITDLFDLDDGDCAAAYWLGDLFAMQNRRADAVLAYAIAERGSLFGSAEPTAQIIGAEQTAVQLDVSKADFRRRWSQEAFEAKEGDQASSLLDSRIVSVEAAKRCVDSQSCKHRVKCEHAQRPVQLDQERTRASYLPGVSLKISSDSFDASTPWPLPFDPIFCLANVQRGRLLAFECDMLDVFRRNPEAKLPRSLRLGKMDCFTCNDLTWLITTIRACLDQLETEYSEIVNVQGTISQGGSHLQSVTHVRATSRFPKPPVVL</sequence>
<dbReference type="EMBL" id="CAVMBE010000051">
    <property type="protein sequence ID" value="CAK4031636.1"/>
    <property type="molecule type" value="Genomic_DNA"/>
</dbReference>
<feature type="compositionally biased region" description="Pro residues" evidence="1">
    <location>
        <begin position="475"/>
        <end position="485"/>
    </location>
</feature>
<organism evidence="2 3">
    <name type="scientific">Lecanosticta acicola</name>
    <dbReference type="NCBI Taxonomy" id="111012"/>
    <lineage>
        <taxon>Eukaryota</taxon>
        <taxon>Fungi</taxon>
        <taxon>Dikarya</taxon>
        <taxon>Ascomycota</taxon>
        <taxon>Pezizomycotina</taxon>
        <taxon>Dothideomycetes</taxon>
        <taxon>Dothideomycetidae</taxon>
        <taxon>Mycosphaerellales</taxon>
        <taxon>Mycosphaerellaceae</taxon>
        <taxon>Lecanosticta</taxon>
    </lineage>
</organism>
<feature type="region of interest" description="Disordered" evidence="1">
    <location>
        <begin position="356"/>
        <end position="375"/>
    </location>
</feature>
<dbReference type="AlphaFoldDB" id="A0AAI8Z366"/>
<feature type="region of interest" description="Disordered" evidence="1">
    <location>
        <begin position="451"/>
        <end position="535"/>
    </location>
</feature>
<feature type="region of interest" description="Disordered" evidence="1">
    <location>
        <begin position="132"/>
        <end position="151"/>
    </location>
</feature>
<feature type="region of interest" description="Disordered" evidence="1">
    <location>
        <begin position="315"/>
        <end position="337"/>
    </location>
</feature>
<proteinExistence type="predicted"/>
<dbReference type="Proteomes" id="UP001296104">
    <property type="component" value="Unassembled WGS sequence"/>
</dbReference>
<comment type="caution">
    <text evidence="2">The sequence shown here is derived from an EMBL/GenBank/DDBJ whole genome shotgun (WGS) entry which is preliminary data.</text>
</comment>
<keyword evidence="3" id="KW-1185">Reference proteome</keyword>
<evidence type="ECO:0000256" key="1">
    <source>
        <dbReference type="SAM" id="MobiDB-lite"/>
    </source>
</evidence>
<feature type="compositionally biased region" description="Low complexity" evidence="1">
    <location>
        <begin position="486"/>
        <end position="501"/>
    </location>
</feature>
<protein>
    <submittedName>
        <fullName evidence="2">Uncharacterized protein</fullName>
    </submittedName>
</protein>
<name>A0AAI8Z366_9PEZI</name>
<feature type="compositionally biased region" description="Low complexity" evidence="1">
    <location>
        <begin position="132"/>
        <end position="148"/>
    </location>
</feature>
<evidence type="ECO:0000313" key="3">
    <source>
        <dbReference type="Proteomes" id="UP001296104"/>
    </source>
</evidence>
<accession>A0AAI8Z366</accession>
<gene>
    <name evidence="2" type="ORF">LECACI_7A006794</name>
</gene>
<evidence type="ECO:0000313" key="2">
    <source>
        <dbReference type="EMBL" id="CAK4031636.1"/>
    </source>
</evidence>
<reference evidence="2" key="1">
    <citation type="submission" date="2023-11" db="EMBL/GenBank/DDBJ databases">
        <authorList>
            <person name="Alioto T."/>
            <person name="Alioto T."/>
            <person name="Gomez Garrido J."/>
        </authorList>
    </citation>
    <scope>NUCLEOTIDE SEQUENCE</scope>
</reference>
<feature type="region of interest" description="Disordered" evidence="1">
    <location>
        <begin position="408"/>
        <end position="431"/>
    </location>
</feature>